<dbReference type="Pfam" id="PF01882">
    <property type="entry name" value="DUF58"/>
    <property type="match status" value="1"/>
</dbReference>
<dbReference type="RefSeq" id="WP_084310968.1">
    <property type="nucleotide sequence ID" value="NZ_FNIJ01000011.1"/>
</dbReference>
<dbReference type="PANTHER" id="PTHR33608">
    <property type="entry name" value="BLL2464 PROTEIN"/>
    <property type="match status" value="1"/>
</dbReference>
<dbReference type="InterPro" id="IPR002881">
    <property type="entry name" value="DUF58"/>
</dbReference>
<feature type="domain" description="DUF58" evidence="1">
    <location>
        <begin position="58"/>
        <end position="264"/>
    </location>
</feature>
<sequence length="316" mass="35085">MPQNAPVADGFVYVSLSQLMAQEHRARGLSFVARQPLSSVLSGNHASRLRGRGLSFDELRHYIPGDDLRHIDAKASLRYGKPFVRTFTEERDRPTLLLVDQRMSMYFGSQRSFKSATAAELGAIAAWMAFHAGDRVGGMVFGDQRIDHVRPLRSRTRVEALLAAIVGNNHALSASEPDAAEPGQLDRVLRRCLGVASHDHLICIISDFAGVGPQTLQLLRQLNAHNDVIAVQVYDPLALKVPERGRIRVTQGELQVELEMERRQVQRPLGEFLAGRLQEVATLLRRSRVPLLMIDTGGDALEQLRRELGRLAGAPR</sequence>
<evidence type="ECO:0000313" key="2">
    <source>
        <dbReference type="EMBL" id="SDO40628.1"/>
    </source>
</evidence>
<proteinExistence type="predicted"/>
<keyword evidence="3" id="KW-1185">Reference proteome</keyword>
<dbReference type="EMBL" id="FNIJ01000011">
    <property type="protein sequence ID" value="SDO40628.1"/>
    <property type="molecule type" value="Genomic_DNA"/>
</dbReference>
<evidence type="ECO:0000313" key="3">
    <source>
        <dbReference type="Proteomes" id="UP000242957"/>
    </source>
</evidence>
<dbReference type="Proteomes" id="UP000242957">
    <property type="component" value="Unassembled WGS sequence"/>
</dbReference>
<dbReference type="PANTHER" id="PTHR33608:SF12">
    <property type="entry name" value="DUF58 DOMAIN-CONTAINING PROTEIN"/>
    <property type="match status" value="1"/>
</dbReference>
<protein>
    <recommendedName>
        <fullName evidence="1">DUF58 domain-containing protein</fullName>
    </recommendedName>
</protein>
<gene>
    <name evidence="2" type="ORF">SAMN05216193_1117</name>
</gene>
<reference evidence="3" key="1">
    <citation type="submission" date="2016-10" db="EMBL/GenBank/DDBJ databases">
        <authorList>
            <person name="Varghese N."/>
            <person name="Submissions S."/>
        </authorList>
    </citation>
    <scope>NUCLEOTIDE SEQUENCE [LARGE SCALE GENOMIC DNA]</scope>
    <source>
        <strain evidence="3">JCM 21621</strain>
    </source>
</reference>
<accession>A0A1H0JA30</accession>
<name>A0A1H0JA30_9PSED</name>
<dbReference type="OrthoDB" id="9776116at2"/>
<evidence type="ECO:0000259" key="1">
    <source>
        <dbReference type="Pfam" id="PF01882"/>
    </source>
</evidence>
<dbReference type="STRING" id="198616.SAMN05216193_1117"/>
<organism evidence="2 3">
    <name type="scientific">Pseudomonas jinjuensis</name>
    <dbReference type="NCBI Taxonomy" id="198616"/>
    <lineage>
        <taxon>Bacteria</taxon>
        <taxon>Pseudomonadati</taxon>
        <taxon>Pseudomonadota</taxon>
        <taxon>Gammaproteobacteria</taxon>
        <taxon>Pseudomonadales</taxon>
        <taxon>Pseudomonadaceae</taxon>
        <taxon>Pseudomonas</taxon>
    </lineage>
</organism>
<dbReference type="AlphaFoldDB" id="A0A1H0JA30"/>